<keyword evidence="8" id="KW-1185">Reference proteome</keyword>
<feature type="chain" id="PRO_5035184616" description="Receptor ligand binding region domain-containing protein" evidence="5">
    <location>
        <begin position="24"/>
        <end position="301"/>
    </location>
</feature>
<name>A0A8J6HA90_TENMO</name>
<protein>
    <recommendedName>
        <fullName evidence="6">Receptor ligand binding region domain-containing protein</fullName>
    </recommendedName>
</protein>
<dbReference type="EMBL" id="JABDTM020027224">
    <property type="protein sequence ID" value="KAH0810853.1"/>
    <property type="molecule type" value="Genomic_DNA"/>
</dbReference>
<evidence type="ECO:0000256" key="4">
    <source>
        <dbReference type="ARBA" id="ARBA00023136"/>
    </source>
</evidence>
<dbReference type="Pfam" id="PF01094">
    <property type="entry name" value="ANF_receptor"/>
    <property type="match status" value="1"/>
</dbReference>
<evidence type="ECO:0000256" key="5">
    <source>
        <dbReference type="SAM" id="SignalP"/>
    </source>
</evidence>
<proteinExistence type="predicted"/>
<comment type="caution">
    <text evidence="7">The sequence shown here is derived from an EMBL/GenBank/DDBJ whole genome shotgun (WGS) entry which is preliminary data.</text>
</comment>
<gene>
    <name evidence="7" type="ORF">GEV33_011935</name>
</gene>
<evidence type="ECO:0000256" key="2">
    <source>
        <dbReference type="ARBA" id="ARBA00022692"/>
    </source>
</evidence>
<keyword evidence="3" id="KW-1133">Transmembrane helix</keyword>
<evidence type="ECO:0000259" key="6">
    <source>
        <dbReference type="Pfam" id="PF01094"/>
    </source>
</evidence>
<keyword evidence="2" id="KW-0812">Transmembrane</keyword>
<keyword evidence="5" id="KW-0732">Signal</keyword>
<feature type="domain" description="Receptor ligand binding region" evidence="6">
    <location>
        <begin position="66"/>
        <end position="273"/>
    </location>
</feature>
<dbReference type="Gene3D" id="3.40.50.2300">
    <property type="match status" value="2"/>
</dbReference>
<evidence type="ECO:0000313" key="7">
    <source>
        <dbReference type="EMBL" id="KAH0810853.1"/>
    </source>
</evidence>
<evidence type="ECO:0000256" key="3">
    <source>
        <dbReference type="ARBA" id="ARBA00022989"/>
    </source>
</evidence>
<reference evidence="7" key="2">
    <citation type="submission" date="2021-08" db="EMBL/GenBank/DDBJ databases">
        <authorList>
            <person name="Eriksson T."/>
        </authorList>
    </citation>
    <scope>NUCLEOTIDE SEQUENCE</scope>
    <source>
        <strain evidence="7">Stoneville</strain>
        <tissue evidence="7">Whole head</tissue>
    </source>
</reference>
<feature type="signal peptide" evidence="5">
    <location>
        <begin position="1"/>
        <end position="23"/>
    </location>
</feature>
<dbReference type="SUPFAM" id="SSF53822">
    <property type="entry name" value="Periplasmic binding protein-like I"/>
    <property type="match status" value="1"/>
</dbReference>
<sequence length="301" mass="34083">MKIVYQNVIWIVLFAAYNYISLAQDPPIEFDIAAFFHEENSQTRVAFETAISKMSIMQKTFSFNARSHVIPEGDTFASNNMLCNLMASGNGLSGVICPGGPKVAAIMESTCRNLEIPAVNINWRPSASYMNESVAINFYPYPKLLFQGLGVIAKNLQWRSIVIFYENTENLIALQDVLKIQDYDGTKSALKQIQNKTEYRIIVDCKTEHIIDILSQAKELKLLEPHFSYFLTSLDAHTVDLSVLDTTANITTVRIINPESEHFQYVLSRWKQYADGHGITNVDLDQYSIKVVARKLLLELV</sequence>
<comment type="subcellular location">
    <subcellularLocation>
        <location evidence="1">Membrane</location>
    </subcellularLocation>
</comment>
<evidence type="ECO:0000256" key="1">
    <source>
        <dbReference type="ARBA" id="ARBA00004370"/>
    </source>
</evidence>
<dbReference type="InterPro" id="IPR028082">
    <property type="entry name" value="Peripla_BP_I"/>
</dbReference>
<reference evidence="7" key="1">
    <citation type="journal article" date="2020" name="J Insects Food Feed">
        <title>The yellow mealworm (Tenebrio molitor) genome: a resource for the emerging insects as food and feed industry.</title>
        <authorList>
            <person name="Eriksson T."/>
            <person name="Andere A."/>
            <person name="Kelstrup H."/>
            <person name="Emery V."/>
            <person name="Picard C."/>
        </authorList>
    </citation>
    <scope>NUCLEOTIDE SEQUENCE</scope>
    <source>
        <strain evidence="7">Stoneville</strain>
        <tissue evidence="7">Whole head</tissue>
    </source>
</reference>
<dbReference type="AlphaFoldDB" id="A0A8J6HA90"/>
<dbReference type="InterPro" id="IPR001828">
    <property type="entry name" value="ANF_lig-bd_rcpt"/>
</dbReference>
<evidence type="ECO:0000313" key="8">
    <source>
        <dbReference type="Proteomes" id="UP000719412"/>
    </source>
</evidence>
<dbReference type="Proteomes" id="UP000719412">
    <property type="component" value="Unassembled WGS sequence"/>
</dbReference>
<accession>A0A8J6HA90</accession>
<organism evidence="7 8">
    <name type="scientific">Tenebrio molitor</name>
    <name type="common">Yellow mealworm beetle</name>
    <dbReference type="NCBI Taxonomy" id="7067"/>
    <lineage>
        <taxon>Eukaryota</taxon>
        <taxon>Metazoa</taxon>
        <taxon>Ecdysozoa</taxon>
        <taxon>Arthropoda</taxon>
        <taxon>Hexapoda</taxon>
        <taxon>Insecta</taxon>
        <taxon>Pterygota</taxon>
        <taxon>Neoptera</taxon>
        <taxon>Endopterygota</taxon>
        <taxon>Coleoptera</taxon>
        <taxon>Polyphaga</taxon>
        <taxon>Cucujiformia</taxon>
        <taxon>Tenebrionidae</taxon>
        <taxon>Tenebrio</taxon>
    </lineage>
</organism>
<dbReference type="GO" id="GO:0016020">
    <property type="term" value="C:membrane"/>
    <property type="evidence" value="ECO:0007669"/>
    <property type="project" value="UniProtKB-SubCell"/>
</dbReference>
<keyword evidence="4" id="KW-0472">Membrane</keyword>